<comment type="similarity">
    <text evidence="1">Belongs to the thioesterase PaaI family.</text>
</comment>
<dbReference type="AlphaFoldDB" id="A0A5S4H3X0"/>
<dbReference type="InterPro" id="IPR039298">
    <property type="entry name" value="ACOT13"/>
</dbReference>
<dbReference type="OrthoDB" id="9813282at2"/>
<dbReference type="Pfam" id="PF03061">
    <property type="entry name" value="4HBT"/>
    <property type="match status" value="1"/>
</dbReference>
<reference evidence="4 5" key="1">
    <citation type="submission" date="2019-05" db="EMBL/GenBank/DDBJ databases">
        <title>Draft genome sequence of Actinomadura geliboluensis A8036.</title>
        <authorList>
            <person name="Saricaoglu S."/>
            <person name="Isik K."/>
        </authorList>
    </citation>
    <scope>NUCLEOTIDE SEQUENCE [LARGE SCALE GENOMIC DNA]</scope>
    <source>
        <strain evidence="4 5">A8036</strain>
    </source>
</reference>
<comment type="caution">
    <text evidence="4">The sequence shown here is derived from an EMBL/GenBank/DDBJ whole genome shotgun (WGS) entry which is preliminary data.</text>
</comment>
<dbReference type="RefSeq" id="WP_138639332.1">
    <property type="nucleotide sequence ID" value="NZ_JBIAFF010000003.1"/>
</dbReference>
<proteinExistence type="inferred from homology"/>
<gene>
    <name evidence="4" type="ORF">ETD96_27170</name>
</gene>
<evidence type="ECO:0000313" key="5">
    <source>
        <dbReference type="Proteomes" id="UP000305238"/>
    </source>
</evidence>
<dbReference type="InterPro" id="IPR029069">
    <property type="entry name" value="HotDog_dom_sf"/>
</dbReference>
<dbReference type="SUPFAM" id="SSF54637">
    <property type="entry name" value="Thioesterase/thiol ester dehydrase-isomerase"/>
    <property type="match status" value="1"/>
</dbReference>
<dbReference type="NCBIfam" id="TIGR00369">
    <property type="entry name" value="unchar_dom_1"/>
    <property type="match status" value="1"/>
</dbReference>
<evidence type="ECO:0000256" key="1">
    <source>
        <dbReference type="ARBA" id="ARBA00008324"/>
    </source>
</evidence>
<dbReference type="GO" id="GO:0047617">
    <property type="term" value="F:fatty acyl-CoA hydrolase activity"/>
    <property type="evidence" value="ECO:0007669"/>
    <property type="project" value="InterPro"/>
</dbReference>
<keyword evidence="2" id="KW-0378">Hydrolase</keyword>
<protein>
    <submittedName>
        <fullName evidence="4">PaaI family thioesterase</fullName>
    </submittedName>
</protein>
<evidence type="ECO:0000259" key="3">
    <source>
        <dbReference type="Pfam" id="PF03061"/>
    </source>
</evidence>
<organism evidence="4 5">
    <name type="scientific">Actinomadura geliboluensis</name>
    <dbReference type="NCBI Taxonomy" id="882440"/>
    <lineage>
        <taxon>Bacteria</taxon>
        <taxon>Bacillati</taxon>
        <taxon>Actinomycetota</taxon>
        <taxon>Actinomycetes</taxon>
        <taxon>Streptosporangiales</taxon>
        <taxon>Thermomonosporaceae</taxon>
        <taxon>Actinomadura</taxon>
    </lineage>
</organism>
<sequence length="148" mass="15361">MASTAGLEQLKELLNMGAEKGYGIGALLGMTAETLEPGRVVFALTPRTDFSNPLGTVHGGIMSTLLDSAMGCAVHTSLPEGASYTTLELKVNFVRAVPLEGGRLVCEGTTVHVGRKVATAEGRITNADGKLVAHGTTTCMVFPAATRE</sequence>
<dbReference type="Proteomes" id="UP000305238">
    <property type="component" value="Unassembled WGS sequence"/>
</dbReference>
<dbReference type="PANTHER" id="PTHR21660">
    <property type="entry name" value="THIOESTERASE SUPERFAMILY MEMBER-RELATED"/>
    <property type="match status" value="1"/>
</dbReference>
<evidence type="ECO:0000313" key="4">
    <source>
        <dbReference type="EMBL" id="TMR33520.1"/>
    </source>
</evidence>
<dbReference type="InterPro" id="IPR006683">
    <property type="entry name" value="Thioestr_dom"/>
</dbReference>
<dbReference type="Gene3D" id="3.10.129.10">
    <property type="entry name" value="Hotdog Thioesterase"/>
    <property type="match status" value="1"/>
</dbReference>
<feature type="domain" description="Thioesterase" evidence="3">
    <location>
        <begin position="55"/>
        <end position="133"/>
    </location>
</feature>
<name>A0A5S4H3X0_9ACTN</name>
<dbReference type="EMBL" id="VCKZ01000230">
    <property type="protein sequence ID" value="TMR33520.1"/>
    <property type="molecule type" value="Genomic_DNA"/>
</dbReference>
<accession>A0A5S4H3X0</accession>
<keyword evidence="5" id="KW-1185">Reference proteome</keyword>
<evidence type="ECO:0000256" key="2">
    <source>
        <dbReference type="ARBA" id="ARBA00022801"/>
    </source>
</evidence>
<dbReference type="PANTHER" id="PTHR21660:SF1">
    <property type="entry name" value="ACYL-COENZYME A THIOESTERASE 13"/>
    <property type="match status" value="1"/>
</dbReference>
<dbReference type="CDD" id="cd03443">
    <property type="entry name" value="PaaI_thioesterase"/>
    <property type="match status" value="1"/>
</dbReference>
<dbReference type="InterPro" id="IPR003736">
    <property type="entry name" value="PAAI_dom"/>
</dbReference>